<evidence type="ECO:0000256" key="2">
    <source>
        <dbReference type="ARBA" id="ARBA00004481"/>
    </source>
</evidence>
<dbReference type="InterPro" id="IPR006629">
    <property type="entry name" value="LITAF"/>
</dbReference>
<proteinExistence type="inferred from homology"/>
<evidence type="ECO:0000256" key="1">
    <source>
        <dbReference type="ARBA" id="ARBA00004414"/>
    </source>
</evidence>
<organism evidence="9 10">
    <name type="scientific">Bombyx mandarina</name>
    <name type="common">Wild silk moth</name>
    <name type="synonym">Wild silkworm</name>
    <dbReference type="NCBI Taxonomy" id="7092"/>
    <lineage>
        <taxon>Eukaryota</taxon>
        <taxon>Metazoa</taxon>
        <taxon>Ecdysozoa</taxon>
        <taxon>Arthropoda</taxon>
        <taxon>Hexapoda</taxon>
        <taxon>Insecta</taxon>
        <taxon>Pterygota</taxon>
        <taxon>Neoptera</taxon>
        <taxon>Endopterygota</taxon>
        <taxon>Lepidoptera</taxon>
        <taxon>Glossata</taxon>
        <taxon>Ditrysia</taxon>
        <taxon>Bombycoidea</taxon>
        <taxon>Bombycidae</taxon>
        <taxon>Bombycinae</taxon>
        <taxon>Bombyx</taxon>
    </lineage>
</organism>
<dbReference type="AlphaFoldDB" id="A0A6J2JGA0"/>
<dbReference type="Proteomes" id="UP000504629">
    <property type="component" value="Unplaced"/>
</dbReference>
<dbReference type="GeneID" id="114241815"/>
<evidence type="ECO:0000256" key="7">
    <source>
        <dbReference type="ARBA" id="ARBA00023136"/>
    </source>
</evidence>
<evidence type="ECO:0000256" key="5">
    <source>
        <dbReference type="ARBA" id="ARBA00022723"/>
    </source>
</evidence>
<evidence type="ECO:0000313" key="10">
    <source>
        <dbReference type="RefSeq" id="XP_028028595.1"/>
    </source>
</evidence>
<evidence type="ECO:0000256" key="3">
    <source>
        <dbReference type="ARBA" id="ARBA00004630"/>
    </source>
</evidence>
<comment type="subcellular location">
    <subcellularLocation>
        <location evidence="2">Endosome membrane</location>
        <topology evidence="2">Peripheral membrane protein</topology>
    </subcellularLocation>
    <subcellularLocation>
        <location evidence="1">Late endosome membrane</location>
    </subcellularLocation>
    <subcellularLocation>
        <location evidence="3">Lysosome membrane</location>
        <topology evidence="3">Peripheral membrane protein</topology>
        <orientation evidence="3">Cytoplasmic side</orientation>
    </subcellularLocation>
</comment>
<name>A0A6J2JGA0_BOMMA</name>
<dbReference type="KEGG" id="bman:114241815"/>
<evidence type="ECO:0000256" key="6">
    <source>
        <dbReference type="ARBA" id="ARBA00022833"/>
    </source>
</evidence>
<comment type="similarity">
    <text evidence="4">Belongs to the CDIP1/LITAF family.</text>
</comment>
<keyword evidence="5" id="KW-0479">Metal-binding</keyword>
<dbReference type="GO" id="GO:0005765">
    <property type="term" value="C:lysosomal membrane"/>
    <property type="evidence" value="ECO:0007669"/>
    <property type="project" value="UniProtKB-SubCell"/>
</dbReference>
<dbReference type="PANTHER" id="PTHR23292">
    <property type="entry name" value="LIPOPOLYSACCHARIDE-INDUCED TUMOR NECROSIS FACTOR-ALPHA FACTOR"/>
    <property type="match status" value="1"/>
</dbReference>
<dbReference type="PROSITE" id="PS51837">
    <property type="entry name" value="LITAF"/>
    <property type="match status" value="1"/>
</dbReference>
<reference evidence="10" key="1">
    <citation type="submission" date="2025-08" db="UniProtKB">
        <authorList>
            <consortium name="RefSeq"/>
        </authorList>
    </citation>
    <scope>IDENTIFICATION</scope>
    <source>
        <tissue evidence="10">Silk gland</tissue>
    </source>
</reference>
<evidence type="ECO:0000256" key="4">
    <source>
        <dbReference type="ARBA" id="ARBA00005975"/>
    </source>
</evidence>
<dbReference type="SMART" id="SM00714">
    <property type="entry name" value="LITAF"/>
    <property type="match status" value="1"/>
</dbReference>
<keyword evidence="6" id="KW-0862">Zinc</keyword>
<keyword evidence="9" id="KW-1185">Reference proteome</keyword>
<protein>
    <submittedName>
        <fullName evidence="10">Lipopolysaccharide-induced tumor necrosis factor-alpha factor homolog</fullName>
    </submittedName>
</protein>
<dbReference type="OrthoDB" id="5599753at2759"/>
<evidence type="ECO:0000313" key="9">
    <source>
        <dbReference type="Proteomes" id="UP000504629"/>
    </source>
</evidence>
<gene>
    <name evidence="10" type="primary">LOC114241815</name>
</gene>
<sequence length="127" mass="13855">MANVEYKADLSGTHFVPPHQNPPPYVTQPQPGIYPAYPAVPPQQVVAVVPVVRQMGPDPSHYTCPSCNTAIVTRVERVSTTKTHLFAALLCLIGCWPCVCIPYCTNSCQNAEHYCPNCSAYIGNYSS</sequence>
<evidence type="ECO:0000259" key="8">
    <source>
        <dbReference type="PROSITE" id="PS51837"/>
    </source>
</evidence>
<dbReference type="GO" id="GO:0031902">
    <property type="term" value="C:late endosome membrane"/>
    <property type="evidence" value="ECO:0007669"/>
    <property type="project" value="UniProtKB-SubCell"/>
</dbReference>
<dbReference type="Pfam" id="PF10601">
    <property type="entry name" value="zf-LITAF-like"/>
    <property type="match status" value="1"/>
</dbReference>
<dbReference type="GO" id="GO:0008270">
    <property type="term" value="F:zinc ion binding"/>
    <property type="evidence" value="ECO:0007669"/>
    <property type="project" value="TreeGrafter"/>
</dbReference>
<keyword evidence="7" id="KW-0472">Membrane</keyword>
<accession>A0A6J2JGA0</accession>
<feature type="domain" description="LITAF" evidence="8">
    <location>
        <begin position="43"/>
        <end position="127"/>
    </location>
</feature>
<dbReference type="PANTHER" id="PTHR23292:SF14">
    <property type="entry name" value="FI16615P1-RELATED"/>
    <property type="match status" value="1"/>
</dbReference>
<dbReference type="InterPro" id="IPR037519">
    <property type="entry name" value="LITAF_fam"/>
</dbReference>
<dbReference type="RefSeq" id="XP_028028595.1">
    <property type="nucleotide sequence ID" value="XM_028172794.1"/>
</dbReference>